<dbReference type="EMBL" id="AJWY01009921">
    <property type="protein sequence ID" value="EKC56977.1"/>
    <property type="molecule type" value="Genomic_DNA"/>
</dbReference>
<comment type="caution">
    <text evidence="1">The sequence shown here is derived from an EMBL/GenBank/DDBJ whole genome shotgun (WGS) entry which is preliminary data.</text>
</comment>
<evidence type="ECO:0008006" key="2">
    <source>
        <dbReference type="Google" id="ProtNLM"/>
    </source>
</evidence>
<evidence type="ECO:0000313" key="1">
    <source>
        <dbReference type="EMBL" id="EKC56977.1"/>
    </source>
</evidence>
<proteinExistence type="predicted"/>
<sequence length="127" mass="14016">MDLRNIKLDYVLDIVQFDDVEFGGLVTGKVHLKSVMKNPVMRTRLNVHKFCLNRSLLGEADIAGVWDKELGGVRLDAQIAEKGISSTHVTGYVSPKLKGLDLSIRADSTNLGFLQPFIEGIFSEING</sequence>
<feature type="non-terminal residue" evidence="1">
    <location>
        <position position="127"/>
    </location>
</feature>
<gene>
    <name evidence="1" type="ORF">LEA_14570</name>
</gene>
<protein>
    <recommendedName>
        <fullName evidence="2">AsmA-like C-terminal domain-containing protein</fullName>
    </recommendedName>
</protein>
<organism evidence="1">
    <name type="scientific">human gut metagenome</name>
    <dbReference type="NCBI Taxonomy" id="408170"/>
    <lineage>
        <taxon>unclassified sequences</taxon>
        <taxon>metagenomes</taxon>
        <taxon>organismal metagenomes</taxon>
    </lineage>
</organism>
<reference evidence="1" key="1">
    <citation type="journal article" date="2013" name="Environ. Microbiol.">
        <title>Microbiota from the distal guts of lean and obese adolescents exhibit partial functional redundancy besides clear differences in community structure.</title>
        <authorList>
            <person name="Ferrer M."/>
            <person name="Ruiz A."/>
            <person name="Lanza F."/>
            <person name="Haange S.B."/>
            <person name="Oberbach A."/>
            <person name="Till H."/>
            <person name="Bargiela R."/>
            <person name="Campoy C."/>
            <person name="Segura M.T."/>
            <person name="Richter M."/>
            <person name="von Bergen M."/>
            <person name="Seifert J."/>
            <person name="Suarez A."/>
        </authorList>
    </citation>
    <scope>NUCLEOTIDE SEQUENCE</scope>
</reference>
<name>K1S8K3_9ZZZZ</name>
<dbReference type="AlphaFoldDB" id="K1S8K3"/>
<accession>K1S8K3</accession>